<evidence type="ECO:0000256" key="4">
    <source>
        <dbReference type="RuleBase" id="RU003679"/>
    </source>
</evidence>
<sequence>MFTVTDHGFERDGAAHRIVSGALHYFRVHPALWADRLRRLRTLGANTVETYVAWNFHAPAPGRAEIDGPRDLGAFLDAAAAADLDVIVRPGPYICAEWEGGGLPGWLLADPRLRLRCSDPAYLAAVDAWFDVLIPIVAARQYPEGGRVVAVQVENEYGSYGDDRAHLEHLRDGLLRRGIHVPLMTSDGPTLQYLLGGTVAGATPTINFGSRAVEYLAAFRAEYPDTPALCMEFWNGWFDHWGEPHHTRPAADAAAELAAMLDHGMDVNLYMAHGGTNSGLWNGCNHDGVLRPTVTSYDYDAAIAEDGTLTAKFHAFREVIARHLPIPEIPDDLVAEPAPAPATELSEVARGTLTFDDLVSLARATLGAVPGLRLPEGPSPFPPSFEDLGLERGLLLLRARVDHPGGSVPLRLYGLRDRAHVFVDGRLVGIAERDEGTPDALDITAERGELVLDLVVESLGRINFGPLLGERKGVLRGAWFGTRFVMGWEAWPLALDRIGTSVAALAIREQDADGLAVARYALDTTAGRDVFLDLRAHTRGFAWVGDELVGRYWRRGPQQTLYVPAPLVTQDIEVTLLATDGPGGGLRTAPGPILDELLDKETP</sequence>
<reference evidence="8 9" key="1">
    <citation type="journal article" date="2023" name="Environ Microbiome">
        <title>A coral-associated actinobacterium mitigates coral bleaching under heat stress.</title>
        <authorList>
            <person name="Li J."/>
            <person name="Zou Y."/>
            <person name="Li Q."/>
            <person name="Zhang J."/>
            <person name="Bourne D.G."/>
            <person name="Lyu Y."/>
            <person name="Liu C."/>
            <person name="Zhang S."/>
        </authorList>
    </citation>
    <scope>NUCLEOTIDE SEQUENCE [LARGE SCALE GENOMIC DNA]</scope>
    <source>
        <strain evidence="8 9">SCSIO 13291</strain>
    </source>
</reference>
<name>A0ABZ3C9H6_9ACTN</name>
<accession>A0ABZ3C9H6</accession>
<dbReference type="Proteomes" id="UP001434337">
    <property type="component" value="Chromosome"/>
</dbReference>
<dbReference type="Gene3D" id="3.20.20.80">
    <property type="entry name" value="Glycosidases"/>
    <property type="match status" value="1"/>
</dbReference>
<gene>
    <name evidence="8" type="ORF">PCC79_04315</name>
</gene>
<keyword evidence="9" id="KW-1185">Reference proteome</keyword>
<evidence type="ECO:0000256" key="2">
    <source>
        <dbReference type="ARBA" id="ARBA00022801"/>
    </source>
</evidence>
<evidence type="ECO:0000259" key="6">
    <source>
        <dbReference type="Pfam" id="PF21317"/>
    </source>
</evidence>
<dbReference type="PANTHER" id="PTHR23421">
    <property type="entry name" value="BETA-GALACTOSIDASE RELATED"/>
    <property type="match status" value="1"/>
</dbReference>
<dbReference type="InterPro" id="IPR048913">
    <property type="entry name" value="BetaGal_gal-bd"/>
</dbReference>
<protein>
    <submittedName>
        <fullName evidence="8">Beta-galactosidase</fullName>
        <ecNumber evidence="8">3.2.1.23</ecNumber>
    </submittedName>
</protein>
<dbReference type="EC" id="3.2.1.23" evidence="8"/>
<dbReference type="InterPro" id="IPR008979">
    <property type="entry name" value="Galactose-bd-like_sf"/>
</dbReference>
<dbReference type="GO" id="GO:0004565">
    <property type="term" value="F:beta-galactosidase activity"/>
    <property type="evidence" value="ECO:0007669"/>
    <property type="project" value="UniProtKB-EC"/>
</dbReference>
<evidence type="ECO:0000256" key="3">
    <source>
        <dbReference type="ARBA" id="ARBA00023295"/>
    </source>
</evidence>
<evidence type="ECO:0000256" key="1">
    <source>
        <dbReference type="ARBA" id="ARBA00009809"/>
    </source>
</evidence>
<dbReference type="InterPro" id="IPR001944">
    <property type="entry name" value="Glycoside_Hdrlase_35"/>
</dbReference>
<dbReference type="RefSeq" id="WP_342373120.1">
    <property type="nucleotide sequence ID" value="NZ_CP115965.1"/>
</dbReference>
<dbReference type="EMBL" id="CP115965">
    <property type="protein sequence ID" value="WZW99430.1"/>
    <property type="molecule type" value="Genomic_DNA"/>
</dbReference>
<evidence type="ECO:0000313" key="8">
    <source>
        <dbReference type="EMBL" id="WZW99430.1"/>
    </source>
</evidence>
<dbReference type="Pfam" id="PF21317">
    <property type="entry name" value="BetaGal_ABD_1"/>
    <property type="match status" value="1"/>
</dbReference>
<dbReference type="Gene3D" id="2.60.120.260">
    <property type="entry name" value="Galactose-binding domain-like"/>
    <property type="match status" value="2"/>
</dbReference>
<dbReference type="InterPro" id="IPR031330">
    <property type="entry name" value="Gly_Hdrlase_35_cat"/>
</dbReference>
<dbReference type="InterPro" id="IPR026283">
    <property type="entry name" value="B-gal_1-like"/>
</dbReference>
<evidence type="ECO:0000259" key="5">
    <source>
        <dbReference type="Pfam" id="PF01301"/>
    </source>
</evidence>
<evidence type="ECO:0000259" key="7">
    <source>
        <dbReference type="Pfam" id="PF21467"/>
    </source>
</evidence>
<dbReference type="Pfam" id="PF01301">
    <property type="entry name" value="Glyco_hydro_35"/>
    <property type="match status" value="1"/>
</dbReference>
<keyword evidence="3 8" id="KW-0326">Glycosidase</keyword>
<dbReference type="SUPFAM" id="SSF49785">
    <property type="entry name" value="Galactose-binding domain-like"/>
    <property type="match status" value="1"/>
</dbReference>
<feature type="domain" description="Beta-galactosidase galactose-binding" evidence="7">
    <location>
        <begin position="524"/>
        <end position="568"/>
    </location>
</feature>
<dbReference type="PIRSF" id="PIRSF006336">
    <property type="entry name" value="B-gal"/>
    <property type="match status" value="1"/>
</dbReference>
<feature type="domain" description="Beta-galactosidase 1-like first all-beta" evidence="6">
    <location>
        <begin position="382"/>
        <end position="493"/>
    </location>
</feature>
<dbReference type="PRINTS" id="PR00742">
    <property type="entry name" value="GLHYDRLASE35"/>
</dbReference>
<comment type="similarity">
    <text evidence="1 4">Belongs to the glycosyl hydrolase 35 family.</text>
</comment>
<organism evidence="8 9">
    <name type="scientific">Propioniciclava soli</name>
    <dbReference type="NCBI Taxonomy" id="2775081"/>
    <lineage>
        <taxon>Bacteria</taxon>
        <taxon>Bacillati</taxon>
        <taxon>Actinomycetota</taxon>
        <taxon>Actinomycetes</taxon>
        <taxon>Propionibacteriales</taxon>
        <taxon>Propionibacteriaceae</taxon>
        <taxon>Propioniciclava</taxon>
    </lineage>
</organism>
<dbReference type="InterPro" id="IPR017853">
    <property type="entry name" value="GH"/>
</dbReference>
<keyword evidence="2 8" id="KW-0378">Hydrolase</keyword>
<dbReference type="SUPFAM" id="SSF51445">
    <property type="entry name" value="(Trans)glycosidases"/>
    <property type="match status" value="1"/>
</dbReference>
<dbReference type="InterPro" id="IPR048912">
    <property type="entry name" value="BetaGal1-like_ABD1"/>
</dbReference>
<feature type="domain" description="Glycoside hydrolase 35 catalytic" evidence="5">
    <location>
        <begin position="11"/>
        <end position="321"/>
    </location>
</feature>
<dbReference type="Pfam" id="PF21467">
    <property type="entry name" value="BetaGal_gal-bd"/>
    <property type="match status" value="1"/>
</dbReference>
<proteinExistence type="inferred from homology"/>
<evidence type="ECO:0000313" key="9">
    <source>
        <dbReference type="Proteomes" id="UP001434337"/>
    </source>
</evidence>